<organism evidence="1 2">
    <name type="scientific">Longimycelium tulufanense</name>
    <dbReference type="NCBI Taxonomy" id="907463"/>
    <lineage>
        <taxon>Bacteria</taxon>
        <taxon>Bacillati</taxon>
        <taxon>Actinomycetota</taxon>
        <taxon>Actinomycetes</taxon>
        <taxon>Pseudonocardiales</taxon>
        <taxon>Pseudonocardiaceae</taxon>
        <taxon>Longimycelium</taxon>
    </lineage>
</organism>
<reference evidence="1" key="2">
    <citation type="submission" date="2020-09" db="EMBL/GenBank/DDBJ databases">
        <authorList>
            <person name="Sun Q."/>
            <person name="Zhou Y."/>
        </authorList>
    </citation>
    <scope>NUCLEOTIDE SEQUENCE</scope>
    <source>
        <strain evidence="1">CGMCC 4.5737</strain>
    </source>
</reference>
<name>A0A8J3CCM8_9PSEU</name>
<evidence type="ECO:0000313" key="2">
    <source>
        <dbReference type="Proteomes" id="UP000637578"/>
    </source>
</evidence>
<sequence>MHHVSANGSAAHRELHAKASLRGDGVMAVELPALLRSLPGGVLPPEVRAETRTFRCGTTRTIYRCPFSTEGPVRGIWDGHEAWLFMYAHFVFVWPVGAAQLQVRHGTLRHSIPLFDDIPISGAGEATTLREFGIAWVHEHLARFIPQRGKEE</sequence>
<reference evidence="1" key="1">
    <citation type="journal article" date="2014" name="Int. J. Syst. Evol. Microbiol.">
        <title>Complete genome sequence of Corynebacterium casei LMG S-19264T (=DSM 44701T), isolated from a smear-ripened cheese.</title>
        <authorList>
            <consortium name="US DOE Joint Genome Institute (JGI-PGF)"/>
            <person name="Walter F."/>
            <person name="Albersmeier A."/>
            <person name="Kalinowski J."/>
            <person name="Ruckert C."/>
        </authorList>
    </citation>
    <scope>NUCLEOTIDE SEQUENCE</scope>
    <source>
        <strain evidence="1">CGMCC 4.5737</strain>
    </source>
</reference>
<keyword evidence="2" id="KW-1185">Reference proteome</keyword>
<accession>A0A8J3CCM8</accession>
<dbReference type="Proteomes" id="UP000637578">
    <property type="component" value="Unassembled WGS sequence"/>
</dbReference>
<proteinExistence type="predicted"/>
<evidence type="ECO:0000313" key="1">
    <source>
        <dbReference type="EMBL" id="GGM74624.1"/>
    </source>
</evidence>
<gene>
    <name evidence="1" type="ORF">GCM10012275_51650</name>
</gene>
<dbReference type="EMBL" id="BMMK01000032">
    <property type="protein sequence ID" value="GGM74624.1"/>
    <property type="molecule type" value="Genomic_DNA"/>
</dbReference>
<comment type="caution">
    <text evidence="1">The sequence shown here is derived from an EMBL/GenBank/DDBJ whole genome shotgun (WGS) entry which is preliminary data.</text>
</comment>
<dbReference type="AlphaFoldDB" id="A0A8J3CCM8"/>
<protein>
    <submittedName>
        <fullName evidence="1">Uncharacterized protein</fullName>
    </submittedName>
</protein>